<evidence type="ECO:0000313" key="1">
    <source>
        <dbReference type="EMBL" id="OIQ72659.1"/>
    </source>
</evidence>
<comment type="caution">
    <text evidence="1">The sequence shown here is derived from an EMBL/GenBank/DDBJ whole genome shotgun (WGS) entry which is preliminary data.</text>
</comment>
<reference evidence="1" key="1">
    <citation type="submission" date="2016-10" db="EMBL/GenBank/DDBJ databases">
        <title>Sequence of Gallionella enrichment culture.</title>
        <authorList>
            <person name="Poehlein A."/>
            <person name="Muehling M."/>
            <person name="Daniel R."/>
        </authorList>
    </citation>
    <scope>NUCLEOTIDE SEQUENCE</scope>
</reference>
<dbReference type="AlphaFoldDB" id="A0A1J5Q5C0"/>
<gene>
    <name evidence="1" type="ORF">GALL_457110</name>
</gene>
<sequence length="91" mass="9857">MRRVVTVEVDSHHFPLDIAHGDLVDLYLTPRGTGGEILGASERVIGDVAVEYVDINSQSTHFGVGLSLLDVDVPKVVEAAQRGHLDLVGRR</sequence>
<dbReference type="EMBL" id="MLJW01003178">
    <property type="protein sequence ID" value="OIQ72659.1"/>
    <property type="molecule type" value="Genomic_DNA"/>
</dbReference>
<name>A0A1J5Q5C0_9ZZZZ</name>
<protein>
    <submittedName>
        <fullName evidence="1">Uncharacterized protein</fullName>
    </submittedName>
</protein>
<accession>A0A1J5Q5C0</accession>
<proteinExistence type="predicted"/>
<organism evidence="1">
    <name type="scientific">mine drainage metagenome</name>
    <dbReference type="NCBI Taxonomy" id="410659"/>
    <lineage>
        <taxon>unclassified sequences</taxon>
        <taxon>metagenomes</taxon>
        <taxon>ecological metagenomes</taxon>
    </lineage>
</organism>